<dbReference type="Proteomes" id="UP001058072">
    <property type="component" value="Chromosome"/>
</dbReference>
<dbReference type="EMBL" id="CP071250">
    <property type="protein sequence ID" value="UUF09593.1"/>
    <property type="molecule type" value="Genomic_DNA"/>
</dbReference>
<evidence type="ECO:0000313" key="1">
    <source>
        <dbReference type="EMBL" id="UUF09593.1"/>
    </source>
</evidence>
<dbReference type="RefSeq" id="WP_212725271.1">
    <property type="nucleotide sequence ID" value="NZ_CP071250.1"/>
</dbReference>
<reference evidence="1" key="1">
    <citation type="submission" date="2021-03" db="EMBL/GenBank/DDBJ databases">
        <title>Comparative Genomics and Metabolomics in the genus Turicibacter.</title>
        <authorList>
            <person name="Maki J."/>
            <person name="Looft T."/>
        </authorList>
    </citation>
    <scope>NUCLEOTIDE SEQUENCE</scope>
    <source>
        <strain evidence="1">ISU324</strain>
    </source>
</reference>
<protein>
    <submittedName>
        <fullName evidence="1">Uncharacterized protein</fullName>
    </submittedName>
</protein>
<accession>A0A9Q9CTG7</accession>
<gene>
    <name evidence="1" type="ORF">J0J70_06545</name>
</gene>
<dbReference type="AlphaFoldDB" id="A0A9Q9CTG7"/>
<name>A0A9Q9CTG7_9FIRM</name>
<sequence>MKKVEESAFLSGEFVEARIRDAFKKNKYCKSFAINCKFPRHAVSFMSYASKKLSLTAQIKEDLRVQICETFKVTSIEKIPYCEVEKLENFINREYCPSPAICKAIYHLTLFYESIRLREELKLDETTVKENYKRELKVSEDFRRIVDSEIKLN</sequence>
<proteinExistence type="predicted"/>
<evidence type="ECO:0000313" key="2">
    <source>
        <dbReference type="Proteomes" id="UP001058072"/>
    </source>
</evidence>
<organism evidence="1 2">
    <name type="scientific">Turicibacter bilis</name>
    <dbReference type="NCBI Taxonomy" id="2735723"/>
    <lineage>
        <taxon>Bacteria</taxon>
        <taxon>Bacillati</taxon>
        <taxon>Bacillota</taxon>
        <taxon>Erysipelotrichia</taxon>
        <taxon>Erysipelotrichales</taxon>
        <taxon>Turicibacteraceae</taxon>
        <taxon>Turicibacter</taxon>
    </lineage>
</organism>